<gene>
    <name evidence="1" type="ORF">PBY51_012728</name>
</gene>
<dbReference type="EMBL" id="JAUZQC010000004">
    <property type="protein sequence ID" value="KAK5871992.1"/>
    <property type="molecule type" value="Genomic_DNA"/>
</dbReference>
<reference evidence="1 2" key="1">
    <citation type="journal article" date="2023" name="Genes (Basel)">
        <title>Chromosome-Level Genome Assembly and Circadian Gene Repertoire of the Patagonia Blennie Eleginops maclovinus-The Closest Ancestral Proxy of Antarctic Cryonotothenioids.</title>
        <authorList>
            <person name="Cheng C.C."/>
            <person name="Rivera-Colon A.G."/>
            <person name="Minhas B.F."/>
            <person name="Wilson L."/>
            <person name="Rayamajhi N."/>
            <person name="Vargas-Chacoff L."/>
            <person name="Catchen J.M."/>
        </authorList>
    </citation>
    <scope>NUCLEOTIDE SEQUENCE [LARGE SCALE GENOMIC DNA]</scope>
    <source>
        <strain evidence="1">JMC-PN-2008</strain>
    </source>
</reference>
<dbReference type="PANTHER" id="PTHR46880">
    <property type="entry name" value="RAS-ASSOCIATING DOMAIN-CONTAINING PROTEIN"/>
    <property type="match status" value="1"/>
</dbReference>
<evidence type="ECO:0000313" key="2">
    <source>
        <dbReference type="Proteomes" id="UP001346869"/>
    </source>
</evidence>
<reference evidence="1 2" key="2">
    <citation type="journal article" date="2023" name="Mol. Biol. Evol.">
        <title>Genomics of Secondarily Temperate Adaptation in the Only Non-Antarctic Icefish.</title>
        <authorList>
            <person name="Rivera-Colon A.G."/>
            <person name="Rayamajhi N."/>
            <person name="Minhas B.F."/>
            <person name="Madrigal G."/>
            <person name="Bilyk K.T."/>
            <person name="Yoon V."/>
            <person name="Hune M."/>
            <person name="Gregory S."/>
            <person name="Cheng C.H.C."/>
            <person name="Catchen J.M."/>
        </authorList>
    </citation>
    <scope>NUCLEOTIDE SEQUENCE [LARGE SCALE GENOMIC DNA]</scope>
    <source>
        <strain evidence="1">JMC-PN-2008</strain>
    </source>
</reference>
<dbReference type="AlphaFoldDB" id="A0AAN8AXA9"/>
<dbReference type="Proteomes" id="UP001346869">
    <property type="component" value="Unassembled WGS sequence"/>
</dbReference>
<protein>
    <submittedName>
        <fullName evidence="1">Uncharacterized protein</fullName>
    </submittedName>
</protein>
<sequence>MPHRLDLAMFSVQRDNVMIGQKNETILPQAVCALENLLVTTEVMAARPKPGGRLSQFLADLRLQRQQDEPSEMPLYKFQTVTLKGEVSKLAEDGGAITKLQREMEATIKSTVKHLKARFCSLLGEDATESATTKAVKCCNIFNHDSWPEDQEDLVDHGAEDLAFLLDHFSPVLTRNGVNTELEKLEFEGLKLLIARMFKDKTYLSLRELMLTREPYCSEYKNILHLVHILLVLPVSCAVYKVSGKAEGIETKRWSTANKLRRTQETAPQRTCAPCLIKPKKGIGEKKDLSRAEQQHLEGIQRFNNPVYSLKLSLSLQNPDPY</sequence>
<dbReference type="PANTHER" id="PTHR46880:SF5">
    <property type="entry name" value="DUF4371 DOMAIN-CONTAINING PROTEIN"/>
    <property type="match status" value="1"/>
</dbReference>
<comment type="caution">
    <text evidence="1">The sequence shown here is derived from an EMBL/GenBank/DDBJ whole genome shotgun (WGS) entry which is preliminary data.</text>
</comment>
<name>A0AAN8AXA9_ELEMC</name>
<accession>A0AAN8AXA9</accession>
<evidence type="ECO:0000313" key="1">
    <source>
        <dbReference type="EMBL" id="KAK5871992.1"/>
    </source>
</evidence>
<proteinExistence type="predicted"/>
<organism evidence="1 2">
    <name type="scientific">Eleginops maclovinus</name>
    <name type="common">Patagonian blennie</name>
    <name type="synonym">Eleginus maclovinus</name>
    <dbReference type="NCBI Taxonomy" id="56733"/>
    <lineage>
        <taxon>Eukaryota</taxon>
        <taxon>Metazoa</taxon>
        <taxon>Chordata</taxon>
        <taxon>Craniata</taxon>
        <taxon>Vertebrata</taxon>
        <taxon>Euteleostomi</taxon>
        <taxon>Actinopterygii</taxon>
        <taxon>Neopterygii</taxon>
        <taxon>Teleostei</taxon>
        <taxon>Neoteleostei</taxon>
        <taxon>Acanthomorphata</taxon>
        <taxon>Eupercaria</taxon>
        <taxon>Perciformes</taxon>
        <taxon>Notothenioidei</taxon>
        <taxon>Eleginopidae</taxon>
        <taxon>Eleginops</taxon>
    </lineage>
</organism>
<keyword evidence="2" id="KW-1185">Reference proteome</keyword>